<protein>
    <recommendedName>
        <fullName evidence="4">SH3b domain-containing protein</fullName>
    </recommendedName>
</protein>
<evidence type="ECO:0008006" key="4">
    <source>
        <dbReference type="Google" id="ProtNLM"/>
    </source>
</evidence>
<proteinExistence type="predicted"/>
<keyword evidence="1" id="KW-0732">Signal</keyword>
<dbReference type="EMBL" id="NAPY01000092">
    <property type="protein sequence ID" value="MUL39518.1"/>
    <property type="molecule type" value="Genomic_DNA"/>
</dbReference>
<name>A0A6N8G283_9CHRO</name>
<dbReference type="AlphaFoldDB" id="A0A6N8G283"/>
<feature type="signal peptide" evidence="1">
    <location>
        <begin position="1"/>
        <end position="20"/>
    </location>
</feature>
<sequence length="184" mass="19637">MKQRRLELKLQVLAASISIAATTFIAPYVSANAENSDLANSEENQLAQAADSCRRVFPPEGAYVHSQPTVYGSVIGSIAGGRYVMIESGGINDWVPISIPLKGYIFTGYLTSCAPAPPPPPNCRQVVATNGVYVYQQPLAKSAIVGVIASGRYVLIENQSSNGWVPISIPLKGYVLANYLSECS</sequence>
<dbReference type="Proteomes" id="UP000441797">
    <property type="component" value="Unassembled WGS sequence"/>
</dbReference>
<feature type="chain" id="PRO_5027062438" description="SH3b domain-containing protein" evidence="1">
    <location>
        <begin position="21"/>
        <end position="184"/>
    </location>
</feature>
<evidence type="ECO:0000256" key="1">
    <source>
        <dbReference type="SAM" id="SignalP"/>
    </source>
</evidence>
<organism evidence="2 3">
    <name type="scientific">Gloeocapsopsis dulcis AAB1 = 1H9</name>
    <dbReference type="NCBI Taxonomy" id="1433147"/>
    <lineage>
        <taxon>Bacteria</taxon>
        <taxon>Bacillati</taxon>
        <taxon>Cyanobacteriota</taxon>
        <taxon>Cyanophyceae</taxon>
        <taxon>Oscillatoriophycideae</taxon>
        <taxon>Chroococcales</taxon>
        <taxon>Chroococcaceae</taxon>
        <taxon>Gloeocapsopsis</taxon>
        <taxon>Gloeocapsopsis dulcis</taxon>
    </lineage>
</organism>
<gene>
    <name evidence="2" type="ORF">BWI75_25480</name>
</gene>
<evidence type="ECO:0000313" key="2">
    <source>
        <dbReference type="EMBL" id="MUL39518.1"/>
    </source>
</evidence>
<evidence type="ECO:0000313" key="3">
    <source>
        <dbReference type="Proteomes" id="UP000441797"/>
    </source>
</evidence>
<reference evidence="2 3" key="1">
    <citation type="journal article" date="2019" name="Front. Microbiol.">
        <title>Genomic Features for Desiccation Tolerance and Sugar Biosynthesis in the Extremophile Gloeocapsopsis sp. UTEX B3054.</title>
        <authorList>
            <person name="Urrejola C."/>
            <person name="Alcorta J."/>
            <person name="Salas L."/>
            <person name="Vasquez M."/>
            <person name="Polz M.F."/>
            <person name="Vicuna R."/>
            <person name="Diez B."/>
        </authorList>
    </citation>
    <scope>NUCLEOTIDE SEQUENCE [LARGE SCALE GENOMIC DNA]</scope>
    <source>
        <strain evidence="2 3">1H9</strain>
    </source>
</reference>
<dbReference type="RefSeq" id="WP_105221709.1">
    <property type="nucleotide sequence ID" value="NZ_CAWNSU010000110.1"/>
</dbReference>
<comment type="caution">
    <text evidence="2">The sequence shown here is derived from an EMBL/GenBank/DDBJ whole genome shotgun (WGS) entry which is preliminary data.</text>
</comment>
<keyword evidence="3" id="KW-1185">Reference proteome</keyword>
<dbReference type="OrthoDB" id="574458at2"/>
<dbReference type="Gene3D" id="2.30.30.40">
    <property type="entry name" value="SH3 Domains"/>
    <property type="match status" value="1"/>
</dbReference>
<accession>A0A6N8G283</accession>